<keyword evidence="7 12" id="KW-0675">Receptor</keyword>
<feature type="domain" description="G-protein coupled receptors family 1 profile" evidence="11">
    <location>
        <begin position="1"/>
        <end position="210"/>
    </location>
</feature>
<organism evidence="12 13">
    <name type="scientific">Sciurus carolinensis</name>
    <name type="common">Eastern gray squirrel</name>
    <dbReference type="NCBI Taxonomy" id="30640"/>
    <lineage>
        <taxon>Eukaryota</taxon>
        <taxon>Metazoa</taxon>
        <taxon>Chordata</taxon>
        <taxon>Craniata</taxon>
        <taxon>Vertebrata</taxon>
        <taxon>Euteleostomi</taxon>
        <taxon>Mammalia</taxon>
        <taxon>Eutheria</taxon>
        <taxon>Euarchontoglires</taxon>
        <taxon>Glires</taxon>
        <taxon>Rodentia</taxon>
        <taxon>Sciuromorpha</taxon>
        <taxon>Sciuridae</taxon>
        <taxon>Sciurinae</taxon>
        <taxon>Sciurini</taxon>
        <taxon>Sciurus</taxon>
    </lineage>
</organism>
<evidence type="ECO:0000256" key="6">
    <source>
        <dbReference type="ARBA" id="ARBA00023136"/>
    </source>
</evidence>
<keyword evidence="3 10" id="KW-0812">Transmembrane</keyword>
<dbReference type="PROSITE" id="PS50262">
    <property type="entry name" value="G_PROTEIN_RECEP_F1_2"/>
    <property type="match status" value="1"/>
</dbReference>
<comment type="caution">
    <text evidence="12">The sequence shown here is derived from an EMBL/GenBank/DDBJ whole genome shotgun (WGS) entry which is preliminary data.</text>
</comment>
<gene>
    <name evidence="12" type="ORF">SUZIE_116940</name>
</gene>
<keyword evidence="13" id="KW-1185">Reference proteome</keyword>
<reference evidence="12" key="1">
    <citation type="submission" date="2020-03" db="EMBL/GenBank/DDBJ databases">
        <title>Studies in the Genomics of Life Span.</title>
        <authorList>
            <person name="Glass D."/>
        </authorList>
    </citation>
    <scope>NUCLEOTIDE SEQUENCE</scope>
    <source>
        <strain evidence="12">SUZIE</strain>
        <tissue evidence="12">Muscle</tissue>
    </source>
</reference>
<dbReference type="GO" id="GO:0004984">
    <property type="term" value="F:olfactory receptor activity"/>
    <property type="evidence" value="ECO:0007669"/>
    <property type="project" value="InterPro"/>
</dbReference>
<name>A0AA41MHU8_SCICA</name>
<feature type="transmembrane region" description="Helical" evidence="10">
    <location>
        <begin position="125"/>
        <end position="146"/>
    </location>
</feature>
<evidence type="ECO:0000259" key="11">
    <source>
        <dbReference type="PROSITE" id="PS50262"/>
    </source>
</evidence>
<dbReference type="PRINTS" id="PR00245">
    <property type="entry name" value="OLFACTORYR"/>
</dbReference>
<dbReference type="GO" id="GO:0004930">
    <property type="term" value="F:G protein-coupled receptor activity"/>
    <property type="evidence" value="ECO:0007669"/>
    <property type="project" value="UniProtKB-KW"/>
</dbReference>
<feature type="transmembrane region" description="Helical" evidence="10">
    <location>
        <begin position="12"/>
        <end position="30"/>
    </location>
</feature>
<evidence type="ECO:0000256" key="2">
    <source>
        <dbReference type="ARBA" id="ARBA00022475"/>
    </source>
</evidence>
<evidence type="ECO:0000256" key="5">
    <source>
        <dbReference type="ARBA" id="ARBA00023040"/>
    </source>
</evidence>
<keyword evidence="4 10" id="KW-1133">Transmembrane helix</keyword>
<evidence type="ECO:0000313" key="12">
    <source>
        <dbReference type="EMBL" id="MBZ3872238.1"/>
    </source>
</evidence>
<protein>
    <submittedName>
        <fullName evidence="12">Olfactory receptor 7G1</fullName>
    </submittedName>
</protein>
<dbReference type="GO" id="GO:0005886">
    <property type="term" value="C:plasma membrane"/>
    <property type="evidence" value="ECO:0007669"/>
    <property type="project" value="UniProtKB-SubCell"/>
</dbReference>
<dbReference type="InterPro" id="IPR017452">
    <property type="entry name" value="GPCR_Rhodpsn_7TM"/>
</dbReference>
<comment type="function">
    <text evidence="9">Possible taste receptor.</text>
</comment>
<dbReference type="AlphaFoldDB" id="A0AA41MHU8"/>
<evidence type="ECO:0000256" key="1">
    <source>
        <dbReference type="ARBA" id="ARBA00004651"/>
    </source>
</evidence>
<evidence type="ECO:0000256" key="8">
    <source>
        <dbReference type="ARBA" id="ARBA00023224"/>
    </source>
</evidence>
<keyword evidence="2" id="KW-1003">Cell membrane</keyword>
<dbReference type="SUPFAM" id="SSF81321">
    <property type="entry name" value="Family A G protein-coupled receptor-like"/>
    <property type="match status" value="1"/>
</dbReference>
<dbReference type="Gene3D" id="1.20.1070.10">
    <property type="entry name" value="Rhodopsin 7-helix transmembrane proteins"/>
    <property type="match status" value="1"/>
</dbReference>
<keyword evidence="5" id="KW-0297">G-protein coupled receptor</keyword>
<evidence type="ECO:0000313" key="13">
    <source>
        <dbReference type="Proteomes" id="UP001166674"/>
    </source>
</evidence>
<evidence type="ECO:0000256" key="9">
    <source>
        <dbReference type="ARBA" id="ARBA00053672"/>
    </source>
</evidence>
<evidence type="ECO:0000256" key="7">
    <source>
        <dbReference type="ARBA" id="ARBA00023170"/>
    </source>
</evidence>
<accession>A0AA41MHU8</accession>
<dbReference type="FunFam" id="1.20.1070.10:FF:000015">
    <property type="entry name" value="Olfactory receptor"/>
    <property type="match status" value="1"/>
</dbReference>
<dbReference type="Proteomes" id="UP001166674">
    <property type="component" value="Unassembled WGS sequence"/>
</dbReference>
<keyword evidence="8" id="KW-0807">Transducer</keyword>
<evidence type="ECO:0000256" key="3">
    <source>
        <dbReference type="ARBA" id="ARBA00022692"/>
    </source>
</evidence>
<comment type="subcellular location">
    <subcellularLocation>
        <location evidence="1">Cell membrane</location>
        <topology evidence="1">Multi-pass membrane protein</topology>
    </subcellularLocation>
</comment>
<sequence>MLVKLQTQDQSLTYTGCLSHVAFVIVFAFVENLLLEVVKYDLYVAICQPLMYTFIMNRSLCVLLFLSCLLISITVALFHTLMVLRLSFCTNLEIPNSFCELAQVIKFFCSDTIIDNTMVYVSTSIFGGVPFSGITFSYIHIVSSVLRMSSSEGKHKPFSTCGSHLSVVSLFYRTGCVVYISSAMSYSLGKTAVTSVMYSVVPQMLNPFIYSLRNRDMKESLNNLISRTASIVCFNYSELGFLEKVKVTGSLMNQRGWTLSIHSPK</sequence>
<dbReference type="PANTHER" id="PTHR48001">
    <property type="entry name" value="OLFACTORY RECEPTOR"/>
    <property type="match status" value="1"/>
</dbReference>
<dbReference type="InterPro" id="IPR000725">
    <property type="entry name" value="Olfact_rcpt"/>
</dbReference>
<dbReference type="Pfam" id="PF13853">
    <property type="entry name" value="7tm_4"/>
    <property type="match status" value="1"/>
</dbReference>
<evidence type="ECO:0000256" key="10">
    <source>
        <dbReference type="SAM" id="Phobius"/>
    </source>
</evidence>
<keyword evidence="6 10" id="KW-0472">Membrane</keyword>
<evidence type="ECO:0000256" key="4">
    <source>
        <dbReference type="ARBA" id="ARBA00022989"/>
    </source>
</evidence>
<feature type="transmembrane region" description="Helical" evidence="10">
    <location>
        <begin position="60"/>
        <end position="82"/>
    </location>
</feature>
<dbReference type="EMBL" id="JAATJV010185076">
    <property type="protein sequence ID" value="MBZ3872238.1"/>
    <property type="molecule type" value="Genomic_DNA"/>
</dbReference>
<proteinExistence type="predicted"/>